<gene>
    <name evidence="2" type="ORF">GCL60_12620</name>
</gene>
<keyword evidence="1" id="KW-0812">Transmembrane</keyword>
<accession>A0A6N6VQZ8</accession>
<evidence type="ECO:0000256" key="1">
    <source>
        <dbReference type="SAM" id="Phobius"/>
    </source>
</evidence>
<evidence type="ECO:0000313" key="3">
    <source>
        <dbReference type="Proteomes" id="UP000437748"/>
    </source>
</evidence>
<dbReference type="Gene3D" id="3.90.1720.10">
    <property type="entry name" value="endopeptidase domain like (from Nostoc punctiforme)"/>
    <property type="match status" value="1"/>
</dbReference>
<dbReference type="RefSeq" id="WP_153421087.1">
    <property type="nucleotide sequence ID" value="NZ_WFLM01000004.1"/>
</dbReference>
<organism evidence="2 3">
    <name type="scientific">Silvanigrella paludirubra</name>
    <dbReference type="NCBI Taxonomy" id="2499159"/>
    <lineage>
        <taxon>Bacteria</taxon>
        <taxon>Pseudomonadati</taxon>
        <taxon>Bdellovibrionota</taxon>
        <taxon>Oligoflexia</taxon>
        <taxon>Silvanigrellales</taxon>
        <taxon>Silvanigrellaceae</taxon>
        <taxon>Silvanigrella</taxon>
    </lineage>
</organism>
<proteinExistence type="predicted"/>
<dbReference type="EMBL" id="WFLM01000004">
    <property type="protein sequence ID" value="KAB8038009.1"/>
    <property type="molecule type" value="Genomic_DNA"/>
</dbReference>
<evidence type="ECO:0000313" key="2">
    <source>
        <dbReference type="EMBL" id="KAB8038009.1"/>
    </source>
</evidence>
<feature type="transmembrane region" description="Helical" evidence="1">
    <location>
        <begin position="12"/>
        <end position="34"/>
    </location>
</feature>
<keyword evidence="3" id="KW-1185">Reference proteome</keyword>
<sequence length="233" mass="26228">MLLLKKRVKINAFFLFFVKAIIYSDFLSSLILLADEKLIIKNSCCGSISSKGEFLLKKLNESNVESLWLSHQHVNWETGKPDKSVNYKGPGRKTHCSAFAAAMAKQFDIYMLRPPEHSQILLASAQVKWFKSSEGIQKGWKPVESIKEAQTLANEGNFVVASFESPDPKKPGHIAIVRPSEKSLELLNSQGPDVTQAGSTNKISWFVKAAFQHHKGAWPDGIKYYFHSIEKFK</sequence>
<dbReference type="OrthoDB" id="8688773at2"/>
<keyword evidence="1" id="KW-0472">Membrane</keyword>
<name>A0A6N6VQZ8_9BACT</name>
<dbReference type="Proteomes" id="UP000437748">
    <property type="component" value="Unassembled WGS sequence"/>
</dbReference>
<comment type="caution">
    <text evidence="2">The sequence shown here is derived from an EMBL/GenBank/DDBJ whole genome shotgun (WGS) entry which is preliminary data.</text>
</comment>
<protein>
    <submittedName>
        <fullName evidence="2">Uncharacterized protein</fullName>
    </submittedName>
</protein>
<reference evidence="2 3" key="1">
    <citation type="submission" date="2019-10" db="EMBL/GenBank/DDBJ databases">
        <title>New species of Slilvanegrellaceae.</title>
        <authorList>
            <person name="Pitt A."/>
            <person name="Hahn M.W."/>
        </authorList>
    </citation>
    <scope>NUCLEOTIDE SEQUENCE [LARGE SCALE GENOMIC DNA]</scope>
    <source>
        <strain evidence="2 3">SP-Ram-0.45-NSY-1</strain>
    </source>
</reference>
<dbReference type="AlphaFoldDB" id="A0A6N6VQZ8"/>
<keyword evidence="1" id="KW-1133">Transmembrane helix</keyword>